<evidence type="ECO:0000313" key="2">
    <source>
        <dbReference type="Proteomes" id="UP000193377"/>
    </source>
</evidence>
<proteinExistence type="predicted"/>
<gene>
    <name evidence="1" type="ORF">B0487_1029</name>
</gene>
<reference evidence="1 2" key="1">
    <citation type="journal article" date="2016" name="Sci. Rep.">
        <title>Evaluation of genetic diversity among strains of the human gut commensal Bifidobacterium adolescentis.</title>
        <authorList>
            <person name="Duranti S."/>
            <person name="Milani C."/>
            <person name="Lugli G.A."/>
            <person name="Mancabelli L."/>
            <person name="Turroni F."/>
            <person name="Ferrario C."/>
            <person name="Mangifesta M."/>
            <person name="Viappiani A."/>
            <person name="Sanchez B."/>
            <person name="Margolles A."/>
            <person name="van Sinderen D."/>
            <person name="Ventura M."/>
        </authorList>
    </citation>
    <scope>NUCLEOTIDE SEQUENCE [LARGE SCALE GENOMIC DNA]</scope>
    <source>
        <strain evidence="1 2">487B</strain>
    </source>
</reference>
<evidence type="ECO:0000313" key="1">
    <source>
        <dbReference type="EMBL" id="OSG88109.1"/>
    </source>
</evidence>
<protein>
    <submittedName>
        <fullName evidence="1">Uncharacterized protein</fullName>
    </submittedName>
</protein>
<dbReference type="AlphaFoldDB" id="A0A1X2Z121"/>
<comment type="caution">
    <text evidence="1">The sequence shown here is derived from an EMBL/GenBank/DDBJ whole genome shotgun (WGS) entry which is preliminary data.</text>
</comment>
<name>A0A1X2Z121_BIFAD</name>
<organism evidence="1 2">
    <name type="scientific">Bifidobacterium adolescentis</name>
    <dbReference type="NCBI Taxonomy" id="1680"/>
    <lineage>
        <taxon>Bacteria</taxon>
        <taxon>Bacillati</taxon>
        <taxon>Actinomycetota</taxon>
        <taxon>Actinomycetes</taxon>
        <taxon>Bifidobacteriales</taxon>
        <taxon>Bifidobacteriaceae</taxon>
        <taxon>Bifidobacterium</taxon>
    </lineage>
</organism>
<dbReference type="EMBL" id="LNKD01000001">
    <property type="protein sequence ID" value="OSG88109.1"/>
    <property type="molecule type" value="Genomic_DNA"/>
</dbReference>
<sequence>MTGKIELSVDISVEWRRSAMWGMCPTATVGALLAEDGVTVRRDRGSGHASGCGYDKLSAAVDEAMRELPLWQTFLMWRGFKHTYASIPYNGSDRTLYGLKRCDYGWEMNANACGMGTIIDIFTANGFTMTSHSGDAYDFYHFERVVPRSFLKLI</sequence>
<accession>A0A1X2Z121</accession>
<dbReference type="RefSeq" id="WP_143240590.1">
    <property type="nucleotide sequence ID" value="NZ_LNKD01000001.1"/>
</dbReference>
<dbReference type="Proteomes" id="UP000193377">
    <property type="component" value="Unassembled WGS sequence"/>
</dbReference>